<dbReference type="Gene3D" id="3.40.50.150">
    <property type="entry name" value="Vaccinia Virus protein VP39"/>
    <property type="match status" value="1"/>
</dbReference>
<dbReference type="Pfam" id="PF02527">
    <property type="entry name" value="GidB"/>
    <property type="match status" value="1"/>
</dbReference>
<evidence type="ECO:0000256" key="7">
    <source>
        <dbReference type="SAM" id="MobiDB-lite"/>
    </source>
</evidence>
<gene>
    <name evidence="6 8" type="primary">rsmG</name>
    <name evidence="8" type="ORF">GCM10022247_16750</name>
</gene>
<name>A0ABP7RGW3_9PSEU</name>
<feature type="region of interest" description="Disordered" evidence="7">
    <location>
        <begin position="1"/>
        <end position="20"/>
    </location>
</feature>
<comment type="caution">
    <text evidence="8">The sequence shown here is derived from an EMBL/GenBank/DDBJ whole genome shotgun (WGS) entry which is preliminary data.</text>
</comment>
<feature type="compositionally biased region" description="Pro residues" evidence="7">
    <location>
        <begin position="10"/>
        <end position="19"/>
    </location>
</feature>
<comment type="function">
    <text evidence="6">Specifically methylates the N7 position of a guanine in 16S rRNA.</text>
</comment>
<feature type="binding site" evidence="6">
    <location>
        <begin position="132"/>
        <end position="133"/>
    </location>
    <ligand>
        <name>S-adenosyl-L-methionine</name>
        <dbReference type="ChEBI" id="CHEBI:59789"/>
    </ligand>
</feature>
<comment type="similarity">
    <text evidence="6">Belongs to the methyltransferase superfamily. RNA methyltransferase RsmG family.</text>
</comment>
<reference evidence="9" key="1">
    <citation type="journal article" date="2019" name="Int. J. Syst. Evol. Microbiol.">
        <title>The Global Catalogue of Microorganisms (GCM) 10K type strain sequencing project: providing services to taxonomists for standard genome sequencing and annotation.</title>
        <authorList>
            <consortium name="The Broad Institute Genomics Platform"/>
            <consortium name="The Broad Institute Genome Sequencing Center for Infectious Disease"/>
            <person name="Wu L."/>
            <person name="Ma J."/>
        </authorList>
    </citation>
    <scope>NUCLEOTIDE SEQUENCE [LARGE SCALE GENOMIC DNA]</scope>
    <source>
        <strain evidence="9">JCM 17342</strain>
    </source>
</reference>
<evidence type="ECO:0000256" key="4">
    <source>
        <dbReference type="ARBA" id="ARBA00022679"/>
    </source>
</evidence>
<dbReference type="NCBIfam" id="TIGR00138">
    <property type="entry name" value="rsmG_gidB"/>
    <property type="match status" value="1"/>
</dbReference>
<dbReference type="Proteomes" id="UP001501747">
    <property type="component" value="Unassembled WGS sequence"/>
</dbReference>
<evidence type="ECO:0000256" key="2">
    <source>
        <dbReference type="ARBA" id="ARBA00022552"/>
    </source>
</evidence>
<dbReference type="HAMAP" id="MF_00074">
    <property type="entry name" value="16SrRNA_methyltr_G"/>
    <property type="match status" value="1"/>
</dbReference>
<dbReference type="PANTHER" id="PTHR31760">
    <property type="entry name" value="S-ADENOSYL-L-METHIONINE-DEPENDENT METHYLTRANSFERASES SUPERFAMILY PROTEIN"/>
    <property type="match status" value="1"/>
</dbReference>
<accession>A0ABP7RGW3</accession>
<dbReference type="CDD" id="cd02440">
    <property type="entry name" value="AdoMet_MTases"/>
    <property type="match status" value="1"/>
</dbReference>
<evidence type="ECO:0000256" key="6">
    <source>
        <dbReference type="HAMAP-Rule" id="MF_00074"/>
    </source>
</evidence>
<keyword evidence="4 6" id="KW-0808">Transferase</keyword>
<keyword evidence="9" id="KW-1185">Reference proteome</keyword>
<dbReference type="EC" id="2.1.1.-" evidence="6"/>
<organism evidence="8 9">
    <name type="scientific">Allokutzneria multivorans</name>
    <dbReference type="NCBI Taxonomy" id="1142134"/>
    <lineage>
        <taxon>Bacteria</taxon>
        <taxon>Bacillati</taxon>
        <taxon>Actinomycetota</taxon>
        <taxon>Actinomycetes</taxon>
        <taxon>Pseudonocardiales</taxon>
        <taxon>Pseudonocardiaceae</taxon>
        <taxon>Allokutzneria</taxon>
    </lineage>
</organism>
<evidence type="ECO:0000313" key="8">
    <source>
        <dbReference type="EMBL" id="GAA3997365.1"/>
    </source>
</evidence>
<proteinExistence type="inferred from homology"/>
<dbReference type="InterPro" id="IPR003682">
    <property type="entry name" value="rRNA_ssu_MeTfrase_G"/>
</dbReference>
<feature type="binding site" evidence="6">
    <location>
        <position position="86"/>
    </location>
    <ligand>
        <name>S-adenosyl-L-methionine</name>
        <dbReference type="ChEBI" id="CHEBI:59789"/>
    </ligand>
</feature>
<dbReference type="PANTHER" id="PTHR31760:SF0">
    <property type="entry name" value="S-ADENOSYL-L-METHIONINE-DEPENDENT METHYLTRANSFERASES SUPERFAMILY PROTEIN"/>
    <property type="match status" value="1"/>
</dbReference>
<evidence type="ECO:0000256" key="3">
    <source>
        <dbReference type="ARBA" id="ARBA00022603"/>
    </source>
</evidence>
<evidence type="ECO:0000313" key="9">
    <source>
        <dbReference type="Proteomes" id="UP001501747"/>
    </source>
</evidence>
<dbReference type="RefSeq" id="WP_344872342.1">
    <property type="nucleotide sequence ID" value="NZ_BAABAL010000005.1"/>
</dbReference>
<keyword evidence="3 6" id="KW-0489">Methyltransferase</keyword>
<feature type="binding site" evidence="6">
    <location>
        <position position="150"/>
    </location>
    <ligand>
        <name>S-adenosyl-L-methionine</name>
        <dbReference type="ChEBI" id="CHEBI:59789"/>
    </ligand>
</feature>
<dbReference type="EMBL" id="BAABAL010000005">
    <property type="protein sequence ID" value="GAA3997365.1"/>
    <property type="molecule type" value="Genomic_DNA"/>
</dbReference>
<sequence>MNETEQRPSAPTPAGPPPGAEQVFGSRLELAVRFHDMLAQRGVELGLIGPREVDRLWDRHLMNSAVIRDLFPEGARVIDVGSGAGLPGVPLAIARPDLHLTLLEPMARRVGWLEDVADELGLSSVTVVRGRAEEKSVRTHHGGADVVTARAVAPLAKLAAWCLPLARPGGQLIALKGASAAEEIERDAREVKAAGGGVAEVVTRGEGVLEVPTTVVLVPRVEVDHGRDSRRRRRKDR</sequence>
<keyword evidence="2 6" id="KW-0698">rRNA processing</keyword>
<keyword evidence="1 6" id="KW-0963">Cytoplasm</keyword>
<comment type="caution">
    <text evidence="6">Lacks conserved residue(s) required for the propagation of feature annotation.</text>
</comment>
<keyword evidence="5 6" id="KW-0949">S-adenosyl-L-methionine</keyword>
<evidence type="ECO:0000256" key="5">
    <source>
        <dbReference type="ARBA" id="ARBA00022691"/>
    </source>
</evidence>
<comment type="subcellular location">
    <subcellularLocation>
        <location evidence="6">Cytoplasm</location>
    </subcellularLocation>
</comment>
<protein>
    <recommendedName>
        <fullName evidence="6">Ribosomal RNA small subunit methyltransferase G</fullName>
        <ecNumber evidence="6">2.1.1.-</ecNumber>
    </recommendedName>
    <alternativeName>
        <fullName evidence="6">16S rRNA 7-methylguanosine methyltransferase</fullName>
        <shortName evidence="6">16S rRNA m7G methyltransferase</shortName>
    </alternativeName>
</protein>
<dbReference type="SUPFAM" id="SSF53335">
    <property type="entry name" value="S-adenosyl-L-methionine-dependent methyltransferases"/>
    <property type="match status" value="1"/>
</dbReference>
<dbReference type="InterPro" id="IPR029063">
    <property type="entry name" value="SAM-dependent_MTases_sf"/>
</dbReference>
<evidence type="ECO:0000256" key="1">
    <source>
        <dbReference type="ARBA" id="ARBA00022490"/>
    </source>
</evidence>
<feature type="binding site" evidence="6">
    <location>
        <position position="81"/>
    </location>
    <ligand>
        <name>S-adenosyl-L-methionine</name>
        <dbReference type="ChEBI" id="CHEBI:59789"/>
    </ligand>
</feature>